<dbReference type="OrthoDB" id="9795543at2"/>
<evidence type="ECO:0000256" key="1">
    <source>
        <dbReference type="ARBA" id="ARBA00010928"/>
    </source>
</evidence>
<dbReference type="Gene3D" id="3.40.50.720">
    <property type="entry name" value="NAD(P)-binding Rossmann-like Domain"/>
    <property type="match status" value="1"/>
</dbReference>
<evidence type="ECO:0000259" key="4">
    <source>
        <dbReference type="Pfam" id="PF22725"/>
    </source>
</evidence>
<proteinExistence type="inferred from homology"/>
<feature type="domain" description="Gfo/Idh/MocA-like oxidoreductase N-terminal" evidence="3">
    <location>
        <begin position="11"/>
        <end position="119"/>
    </location>
</feature>
<dbReference type="InterPro" id="IPR036291">
    <property type="entry name" value="NAD(P)-bd_dom_sf"/>
</dbReference>
<dbReference type="Pfam" id="PF22725">
    <property type="entry name" value="GFO_IDH_MocA_C3"/>
    <property type="match status" value="1"/>
</dbReference>
<comment type="caution">
    <text evidence="5">The sequence shown here is derived from an EMBL/GenBank/DDBJ whole genome shotgun (WGS) entry which is preliminary data.</text>
</comment>
<evidence type="ECO:0000313" key="5">
    <source>
        <dbReference type="EMBL" id="PAU93850.1"/>
    </source>
</evidence>
<evidence type="ECO:0000259" key="3">
    <source>
        <dbReference type="Pfam" id="PF01408"/>
    </source>
</evidence>
<gene>
    <name evidence="5" type="ORF">CK503_09260</name>
</gene>
<dbReference type="EMBL" id="NSKE01000006">
    <property type="protein sequence ID" value="PAU93850.1"/>
    <property type="molecule type" value="Genomic_DNA"/>
</dbReference>
<dbReference type="PANTHER" id="PTHR22604">
    <property type="entry name" value="OXIDOREDUCTASES"/>
    <property type="match status" value="1"/>
</dbReference>
<dbReference type="InterPro" id="IPR050984">
    <property type="entry name" value="Gfo/Idh/MocA_domain"/>
</dbReference>
<dbReference type="GO" id="GO:0016491">
    <property type="term" value="F:oxidoreductase activity"/>
    <property type="evidence" value="ECO:0007669"/>
    <property type="project" value="UniProtKB-KW"/>
</dbReference>
<sequence length="326" mass="36121">MDTITWGILSTAKIGVDKVIPAIQQADNCIVKGIASRSKEKAVKTAQKLTIPDAYGSYKKLLADSSVDAIYNPLPNHLHVPKTLEALEAGKHVLCEKPIALNTQEARKLLTKANEYPKLKVMEAFMYRFHPQWKKAKALVTNGTIGTLKTVNSFFSYYNDDPDNIRNKPDIGGGGLMDIGCYCISLSRFLFDEEPTDITGYWKIDPDFYTDYLASGTLRFNSGTATFTCATQTAPHQQVTIVGTDGRIVMEIPFNAPPDQTIRIWLYKNGKKEEITFPPVNQYTLQAKAFSDAVIKDDPVPTPLTNAVNNMTAIDAFRKSAKAISD</sequence>
<dbReference type="Pfam" id="PF01408">
    <property type="entry name" value="GFO_IDH_MocA"/>
    <property type="match status" value="1"/>
</dbReference>
<dbReference type="InterPro" id="IPR000683">
    <property type="entry name" value="Gfo/Idh/MocA-like_OxRdtase_N"/>
</dbReference>
<dbReference type="Gene3D" id="3.30.360.10">
    <property type="entry name" value="Dihydrodipicolinate Reductase, domain 2"/>
    <property type="match status" value="1"/>
</dbReference>
<dbReference type="AlphaFoldDB" id="A0A2A2G9K3"/>
<comment type="similarity">
    <text evidence="1">Belongs to the Gfo/Idh/MocA family.</text>
</comment>
<accession>A0A2A2G9K3</accession>
<keyword evidence="2" id="KW-0560">Oxidoreductase</keyword>
<feature type="domain" description="GFO/IDH/MocA-like oxidoreductase" evidence="4">
    <location>
        <begin position="133"/>
        <end position="249"/>
    </location>
</feature>
<name>A0A2A2G9K3_9BACT</name>
<organism evidence="5 6">
    <name type="scientific">Fodinibius salipaludis</name>
    <dbReference type="NCBI Taxonomy" id="2032627"/>
    <lineage>
        <taxon>Bacteria</taxon>
        <taxon>Pseudomonadati</taxon>
        <taxon>Balneolota</taxon>
        <taxon>Balneolia</taxon>
        <taxon>Balneolales</taxon>
        <taxon>Balneolaceae</taxon>
        <taxon>Fodinibius</taxon>
    </lineage>
</organism>
<dbReference type="Proteomes" id="UP000218831">
    <property type="component" value="Unassembled WGS sequence"/>
</dbReference>
<dbReference type="SUPFAM" id="SSF55347">
    <property type="entry name" value="Glyceraldehyde-3-phosphate dehydrogenase-like, C-terminal domain"/>
    <property type="match status" value="1"/>
</dbReference>
<evidence type="ECO:0000313" key="6">
    <source>
        <dbReference type="Proteomes" id="UP000218831"/>
    </source>
</evidence>
<dbReference type="PANTHER" id="PTHR22604:SF105">
    <property type="entry name" value="TRANS-1,2-DIHYDROBENZENE-1,2-DIOL DEHYDROGENASE"/>
    <property type="match status" value="1"/>
</dbReference>
<dbReference type="SUPFAM" id="SSF51735">
    <property type="entry name" value="NAD(P)-binding Rossmann-fold domains"/>
    <property type="match status" value="1"/>
</dbReference>
<protein>
    <submittedName>
        <fullName evidence="5">NAD-binding protein</fullName>
    </submittedName>
</protein>
<reference evidence="5 6" key="1">
    <citation type="submission" date="2017-08" db="EMBL/GenBank/DDBJ databases">
        <title>Aliifodinibius alkalisoli sp. nov., isolated from saline alkaline soil.</title>
        <authorList>
            <person name="Liu D."/>
            <person name="Zhang G."/>
        </authorList>
    </citation>
    <scope>NUCLEOTIDE SEQUENCE [LARGE SCALE GENOMIC DNA]</scope>
    <source>
        <strain evidence="5 6">WN023</strain>
    </source>
</reference>
<dbReference type="GO" id="GO:0000166">
    <property type="term" value="F:nucleotide binding"/>
    <property type="evidence" value="ECO:0007669"/>
    <property type="project" value="InterPro"/>
</dbReference>
<evidence type="ECO:0000256" key="2">
    <source>
        <dbReference type="ARBA" id="ARBA00023002"/>
    </source>
</evidence>
<dbReference type="RefSeq" id="WP_095606526.1">
    <property type="nucleotide sequence ID" value="NZ_NSKE01000006.1"/>
</dbReference>
<dbReference type="InterPro" id="IPR055170">
    <property type="entry name" value="GFO_IDH_MocA-like_dom"/>
</dbReference>
<keyword evidence="6" id="KW-1185">Reference proteome</keyword>